<dbReference type="AlphaFoldDB" id="A0A482XEX5"/>
<keyword evidence="8" id="KW-0630">Potassium</keyword>
<proteinExistence type="inferred from homology"/>
<dbReference type="PROSITE" id="PS00390">
    <property type="entry name" value="ATPASE_NA_K_BETA_1"/>
    <property type="match status" value="1"/>
</dbReference>
<comment type="subcellular location">
    <subcellularLocation>
        <location evidence="1">Cell membrane</location>
        <topology evidence="1">Single-pass type II membrane protein</topology>
    </subcellularLocation>
</comment>
<dbReference type="FunFam" id="2.60.40.1660:FF:000004">
    <property type="entry name" value="sodium/potassium-transporting ATPase subunit beta-2"/>
    <property type="match status" value="1"/>
</dbReference>
<evidence type="ECO:0000256" key="1">
    <source>
        <dbReference type="ARBA" id="ARBA00004401"/>
    </source>
</evidence>
<evidence type="ECO:0000256" key="11">
    <source>
        <dbReference type="ARBA" id="ARBA00023053"/>
    </source>
</evidence>
<dbReference type="GO" id="GO:1990573">
    <property type="term" value="P:potassium ion import across plasma membrane"/>
    <property type="evidence" value="ECO:0007669"/>
    <property type="project" value="TreeGrafter"/>
</dbReference>
<dbReference type="InterPro" id="IPR000402">
    <property type="entry name" value="Na/K_ATPase_sub_beta"/>
</dbReference>
<gene>
    <name evidence="19" type="ORF">LSTR_LSTR006812</name>
</gene>
<dbReference type="GO" id="GO:0036376">
    <property type="term" value="P:sodium ion export across plasma membrane"/>
    <property type="evidence" value="ECO:0007669"/>
    <property type="project" value="TreeGrafter"/>
</dbReference>
<dbReference type="FunCoup" id="A0A482XEX5">
    <property type="interactions" value="125"/>
</dbReference>
<feature type="transmembrane region" description="Helical" evidence="18">
    <location>
        <begin position="43"/>
        <end position="66"/>
    </location>
</feature>
<keyword evidence="6" id="KW-0740">Sodium/potassium transport</keyword>
<evidence type="ECO:0000256" key="2">
    <source>
        <dbReference type="ARBA" id="ARBA00005876"/>
    </source>
</evidence>
<dbReference type="GO" id="GO:0001671">
    <property type="term" value="F:ATPase activator activity"/>
    <property type="evidence" value="ECO:0007669"/>
    <property type="project" value="TreeGrafter"/>
</dbReference>
<keyword evidence="12" id="KW-0406">Ion transport</keyword>
<dbReference type="PANTHER" id="PTHR11523:SF28">
    <property type="entry name" value="NA_K-ATPASE BETA SUBUNIT ISOFORM 4-RELATED"/>
    <property type="match status" value="1"/>
</dbReference>
<evidence type="ECO:0000256" key="10">
    <source>
        <dbReference type="ARBA" id="ARBA00022989"/>
    </source>
</evidence>
<organism evidence="19 20">
    <name type="scientific">Laodelphax striatellus</name>
    <name type="common">Small brown planthopper</name>
    <name type="synonym">Delphax striatella</name>
    <dbReference type="NCBI Taxonomy" id="195883"/>
    <lineage>
        <taxon>Eukaryota</taxon>
        <taxon>Metazoa</taxon>
        <taxon>Ecdysozoa</taxon>
        <taxon>Arthropoda</taxon>
        <taxon>Hexapoda</taxon>
        <taxon>Insecta</taxon>
        <taxon>Pterygota</taxon>
        <taxon>Neoptera</taxon>
        <taxon>Paraneoptera</taxon>
        <taxon>Hemiptera</taxon>
        <taxon>Auchenorrhyncha</taxon>
        <taxon>Fulgoroidea</taxon>
        <taxon>Delphacidae</taxon>
        <taxon>Criomorphinae</taxon>
        <taxon>Laodelphax</taxon>
    </lineage>
</organism>
<dbReference type="GO" id="GO:0030007">
    <property type="term" value="P:intracellular potassium ion homeostasis"/>
    <property type="evidence" value="ECO:0007669"/>
    <property type="project" value="TreeGrafter"/>
</dbReference>
<evidence type="ECO:0000256" key="15">
    <source>
        <dbReference type="ARBA" id="ARBA00023180"/>
    </source>
</evidence>
<keyword evidence="10 18" id="KW-1133">Transmembrane helix</keyword>
<reference evidence="19 20" key="1">
    <citation type="journal article" date="2017" name="Gigascience">
        <title>Genome sequence of the small brown planthopper, Laodelphax striatellus.</title>
        <authorList>
            <person name="Zhu J."/>
            <person name="Jiang F."/>
            <person name="Wang X."/>
            <person name="Yang P."/>
            <person name="Bao Y."/>
            <person name="Zhao W."/>
            <person name="Wang W."/>
            <person name="Lu H."/>
            <person name="Wang Q."/>
            <person name="Cui N."/>
            <person name="Li J."/>
            <person name="Chen X."/>
            <person name="Luo L."/>
            <person name="Yu J."/>
            <person name="Kang L."/>
            <person name="Cui F."/>
        </authorList>
    </citation>
    <scope>NUCLEOTIDE SEQUENCE [LARGE SCALE GENOMIC DNA]</scope>
    <source>
        <strain evidence="19">Lst14</strain>
    </source>
</reference>
<evidence type="ECO:0000256" key="17">
    <source>
        <dbReference type="ARBA" id="ARBA00025540"/>
    </source>
</evidence>
<keyword evidence="15" id="KW-0325">Glycoprotein</keyword>
<dbReference type="Proteomes" id="UP000291343">
    <property type="component" value="Unassembled WGS sequence"/>
</dbReference>
<dbReference type="EMBL" id="QKKF02011155">
    <property type="protein sequence ID" value="RZF44262.1"/>
    <property type="molecule type" value="Genomic_DNA"/>
</dbReference>
<dbReference type="PANTHER" id="PTHR11523">
    <property type="entry name" value="SODIUM/POTASSIUM-DEPENDENT ATPASE BETA SUBUNIT"/>
    <property type="match status" value="1"/>
</dbReference>
<dbReference type="InterPro" id="IPR038702">
    <property type="entry name" value="Na/K_ATPase_sub_beta_sf"/>
</dbReference>
<keyword evidence="9" id="KW-0735">Signal-anchor</keyword>
<evidence type="ECO:0000256" key="16">
    <source>
        <dbReference type="ARBA" id="ARBA00023201"/>
    </source>
</evidence>
<dbReference type="STRING" id="195883.A0A482XEX5"/>
<comment type="caution">
    <text evidence="19">The sequence shown here is derived from an EMBL/GenBank/DDBJ whole genome shotgun (WGS) entry which is preliminary data.</text>
</comment>
<keyword evidence="5" id="KW-0633">Potassium transport</keyword>
<keyword evidence="3" id="KW-0813">Transport</keyword>
<comment type="function">
    <text evidence="17">This is the non-catalytic component of the active enzyme, which catalyzes the hydrolysis of ATP coupled with the exchange of Na(+) and K(+) ions across the plasma membrane. The beta subunit regulates, through assembly of alpha/beta heterodimers, the number of sodium pumps transported to the plasma membrane.</text>
</comment>
<keyword evidence="14" id="KW-1015">Disulfide bond</keyword>
<dbReference type="OrthoDB" id="5912413at2759"/>
<dbReference type="GO" id="GO:0006883">
    <property type="term" value="P:intracellular sodium ion homeostasis"/>
    <property type="evidence" value="ECO:0007669"/>
    <property type="project" value="TreeGrafter"/>
</dbReference>
<evidence type="ECO:0000256" key="18">
    <source>
        <dbReference type="SAM" id="Phobius"/>
    </source>
</evidence>
<evidence type="ECO:0000313" key="20">
    <source>
        <dbReference type="Proteomes" id="UP000291343"/>
    </source>
</evidence>
<keyword evidence="4" id="KW-1003">Cell membrane</keyword>
<evidence type="ECO:0000256" key="9">
    <source>
        <dbReference type="ARBA" id="ARBA00022968"/>
    </source>
</evidence>
<keyword evidence="7 18" id="KW-0812">Transmembrane</keyword>
<keyword evidence="16" id="KW-0739">Sodium transport</keyword>
<sequence>MESKEQYYTPPPKVGKWEGFKTFLWNSETNQFMGRTAGSWAKILLFYLLFYAALIAFFAVMMAVFYQTLDARVPKYQLDSSLIGNNPGLGFRPMPPDSHIESTLIWFKQTEGNTKHWTKELDAFLKPYTEPKPEWEKNTVTCDFDNYPPEGKVCKVDISKWAPCTSSEQYSYPSGHPCIFLKLNKIYNWRPEFYNDSTNLPDKMPEELKNHIRNENELNKKALNTVWVSREGENPADVENIGSIQYIPRRGFPGCFFPYNNVEGYLSPIIAIWFEKPASGVLINIECKAWAHNIHHDRTERRGSVHFELMVD</sequence>
<keyword evidence="20" id="KW-1185">Reference proteome</keyword>
<dbReference type="SMR" id="A0A482XEX5"/>
<evidence type="ECO:0000256" key="7">
    <source>
        <dbReference type="ARBA" id="ARBA00022692"/>
    </source>
</evidence>
<evidence type="ECO:0000256" key="13">
    <source>
        <dbReference type="ARBA" id="ARBA00023136"/>
    </source>
</evidence>
<comment type="similarity">
    <text evidence="2">Belongs to the X(+)/potassium ATPases subunit beta family.</text>
</comment>
<dbReference type="Pfam" id="PF00287">
    <property type="entry name" value="Na_K-ATPase"/>
    <property type="match status" value="1"/>
</dbReference>
<dbReference type="GO" id="GO:0005890">
    <property type="term" value="C:sodium:potassium-exchanging ATPase complex"/>
    <property type="evidence" value="ECO:0007669"/>
    <property type="project" value="InterPro"/>
</dbReference>
<evidence type="ECO:0000256" key="5">
    <source>
        <dbReference type="ARBA" id="ARBA00022538"/>
    </source>
</evidence>
<dbReference type="Gene3D" id="2.60.40.1660">
    <property type="entry name" value="Na, k-atpase alpha subunit"/>
    <property type="match status" value="1"/>
</dbReference>
<evidence type="ECO:0000256" key="3">
    <source>
        <dbReference type="ARBA" id="ARBA00022448"/>
    </source>
</evidence>
<evidence type="ECO:0000256" key="6">
    <source>
        <dbReference type="ARBA" id="ARBA00022607"/>
    </source>
</evidence>
<evidence type="ECO:0000256" key="8">
    <source>
        <dbReference type="ARBA" id="ARBA00022958"/>
    </source>
</evidence>
<keyword evidence="13 18" id="KW-0472">Membrane</keyword>
<dbReference type="InParanoid" id="A0A482XEX5"/>
<accession>A0A482XEX5</accession>
<evidence type="ECO:0000313" key="19">
    <source>
        <dbReference type="EMBL" id="RZF44262.1"/>
    </source>
</evidence>
<protein>
    <recommendedName>
        <fullName evidence="21">Sodium/potassium-transporting ATPase subunit beta</fullName>
    </recommendedName>
</protein>
<evidence type="ECO:0000256" key="12">
    <source>
        <dbReference type="ARBA" id="ARBA00023065"/>
    </source>
</evidence>
<evidence type="ECO:0000256" key="4">
    <source>
        <dbReference type="ARBA" id="ARBA00022475"/>
    </source>
</evidence>
<keyword evidence="11" id="KW-0915">Sodium</keyword>
<name>A0A482XEX5_LAOST</name>
<evidence type="ECO:0000256" key="14">
    <source>
        <dbReference type="ARBA" id="ARBA00023157"/>
    </source>
</evidence>
<evidence type="ECO:0008006" key="21">
    <source>
        <dbReference type="Google" id="ProtNLM"/>
    </source>
</evidence>